<dbReference type="Gene3D" id="2.30.30.20">
    <property type="entry name" value="Aspartate carbamoyltransferase regulatory subunit, C-terminal domain"/>
    <property type="match status" value="1"/>
</dbReference>
<evidence type="ECO:0000256" key="4">
    <source>
        <dbReference type="ARBA" id="ARBA00022723"/>
    </source>
</evidence>
<evidence type="ECO:0000256" key="7">
    <source>
        <dbReference type="HAMAP-Rule" id="MF_00002"/>
    </source>
</evidence>
<comment type="function">
    <text evidence="1 7">Involved in allosteric regulation of aspartate carbamoyltransferase.</text>
</comment>
<keyword evidence="5 7" id="KW-0862">Zinc</keyword>
<dbReference type="PANTHER" id="PTHR35805:SF1">
    <property type="entry name" value="ASPARTATE CARBAMOYLTRANSFERASE REGULATORY CHAIN"/>
    <property type="match status" value="1"/>
</dbReference>
<evidence type="ECO:0000313" key="11">
    <source>
        <dbReference type="Proteomes" id="UP000009227"/>
    </source>
</evidence>
<dbReference type="InterPro" id="IPR020545">
    <property type="entry name" value="Asp_carbamoyltransf_reg_N"/>
</dbReference>
<evidence type="ECO:0000259" key="9">
    <source>
        <dbReference type="Pfam" id="PF02748"/>
    </source>
</evidence>
<feature type="binding site" evidence="7">
    <location>
        <position position="138"/>
    </location>
    <ligand>
        <name>Zn(2+)</name>
        <dbReference type="ChEBI" id="CHEBI:29105"/>
    </ligand>
</feature>
<accession>F6BAU8</accession>
<dbReference type="GO" id="GO:0006221">
    <property type="term" value="P:pyrimidine nucleotide biosynthetic process"/>
    <property type="evidence" value="ECO:0007669"/>
    <property type="project" value="UniProtKB-UniRule"/>
</dbReference>
<comment type="cofactor">
    <cofactor evidence="7">
        <name>Zn(2+)</name>
        <dbReference type="ChEBI" id="CHEBI:29105"/>
    </cofactor>
    <text evidence="7">Binds 1 zinc ion per subunit.</text>
</comment>
<dbReference type="EMBL" id="CP002737">
    <property type="protein sequence ID" value="AEF97035.1"/>
    <property type="molecule type" value="Genomic_DNA"/>
</dbReference>
<dbReference type="HOGENOM" id="CLU_128576_0_0_2"/>
<dbReference type="GO" id="GO:0006207">
    <property type="term" value="P:'de novo' pyrimidine nucleobase biosynthetic process"/>
    <property type="evidence" value="ECO:0007669"/>
    <property type="project" value="InterPro"/>
</dbReference>
<feature type="domain" description="Aspartate carbamoyltransferase regulatory subunit C-terminal" evidence="9">
    <location>
        <begin position="101"/>
        <end position="143"/>
    </location>
</feature>
<evidence type="ECO:0000256" key="2">
    <source>
        <dbReference type="ARBA" id="ARBA00010498"/>
    </source>
</evidence>
<name>F6BAU8_METIK</name>
<comment type="similarity">
    <text evidence="2 7">Belongs to the PyrI family.</text>
</comment>
<keyword evidence="4 7" id="KW-0479">Metal-binding</keyword>
<keyword evidence="6 7" id="KW-0665">Pyrimidine biosynthesis</keyword>
<dbReference type="STRING" id="880724.Metig_1501"/>
<evidence type="ECO:0000256" key="3">
    <source>
        <dbReference type="ARBA" id="ARBA00021764"/>
    </source>
</evidence>
<dbReference type="SUPFAM" id="SSF57825">
    <property type="entry name" value="Aspartate carbamoyltransferase, Regulatory-chain, C-terminal domain"/>
    <property type="match status" value="1"/>
</dbReference>
<feature type="binding site" evidence="7">
    <location>
        <position position="107"/>
    </location>
    <ligand>
        <name>Zn(2+)</name>
        <dbReference type="ChEBI" id="CHEBI:29105"/>
    </ligand>
</feature>
<dbReference type="GeneID" id="10644374"/>
<evidence type="ECO:0000256" key="5">
    <source>
        <dbReference type="ARBA" id="ARBA00022833"/>
    </source>
</evidence>
<comment type="subunit">
    <text evidence="7">Contains catalytic and regulatory chains.</text>
</comment>
<dbReference type="Pfam" id="PF02748">
    <property type="entry name" value="PyrI_C"/>
    <property type="match status" value="1"/>
</dbReference>
<dbReference type="KEGG" id="mig:Metig_1501"/>
<dbReference type="InterPro" id="IPR002801">
    <property type="entry name" value="Asp_carbamoylTrfase_reg"/>
</dbReference>
<organism evidence="11">
    <name type="scientific">Methanotorris igneus (strain DSM 5666 / JCM 11834 / Kol 5)</name>
    <dbReference type="NCBI Taxonomy" id="880724"/>
    <lineage>
        <taxon>Archaea</taxon>
        <taxon>Methanobacteriati</taxon>
        <taxon>Methanobacteriota</taxon>
        <taxon>Methanomada group</taxon>
        <taxon>Methanococci</taxon>
        <taxon>Methanococcales</taxon>
        <taxon>Methanocaldococcaceae</taxon>
        <taxon>Methanotorris</taxon>
    </lineage>
</organism>
<sequence length="152" mass="16978">MKNRELKVKPIQNGTVIDHIKSGKALDVYNILKIPDDLPVMLAMNVPSKKMGKKDILKIEGLELGSDDVNKIALIAPDATINIIRNGEVVEKFKVNIPDYIEGLLKCTNPNCITNRENVEGKFVIESKNPLKIRCKYCEKFLSAIIYDGSPP</sequence>
<keyword evidence="11" id="KW-1185">Reference proteome</keyword>
<dbReference type="Proteomes" id="UP000009227">
    <property type="component" value="Chromosome"/>
</dbReference>
<evidence type="ECO:0000256" key="6">
    <source>
        <dbReference type="ARBA" id="ARBA00022975"/>
    </source>
</evidence>
<protein>
    <recommendedName>
        <fullName evidence="3 7">Aspartate carbamoyltransferase regulatory chain</fullName>
    </recommendedName>
</protein>
<feature type="binding site" evidence="7">
    <location>
        <position position="135"/>
    </location>
    <ligand>
        <name>Zn(2+)</name>
        <dbReference type="ChEBI" id="CHEBI:29105"/>
    </ligand>
</feature>
<feature type="domain" description="Aspartate carbamoyltransferase regulatory subunit N-terminal" evidence="8">
    <location>
        <begin position="6"/>
        <end position="95"/>
    </location>
</feature>
<dbReference type="Gene3D" id="3.30.70.140">
    <property type="entry name" value="Aspartate carbamoyltransferase regulatory subunit, N-terminal domain"/>
    <property type="match status" value="1"/>
</dbReference>
<dbReference type="Pfam" id="PF01948">
    <property type="entry name" value="PyrI"/>
    <property type="match status" value="1"/>
</dbReference>
<dbReference type="GO" id="GO:0046872">
    <property type="term" value="F:metal ion binding"/>
    <property type="evidence" value="ECO:0007669"/>
    <property type="project" value="UniProtKB-KW"/>
</dbReference>
<dbReference type="RefSeq" id="WP_013799629.1">
    <property type="nucleotide sequence ID" value="NC_015562.1"/>
</dbReference>
<evidence type="ECO:0000256" key="1">
    <source>
        <dbReference type="ARBA" id="ARBA00002565"/>
    </source>
</evidence>
<dbReference type="OrthoDB" id="7000at2157"/>
<gene>
    <name evidence="7" type="primary">pyrI</name>
    <name evidence="10" type="ordered locus">Metig_1501</name>
</gene>
<keyword evidence="10" id="KW-0808">Transferase</keyword>
<dbReference type="HAMAP" id="MF_00002">
    <property type="entry name" value="Asp_carb_tr_reg"/>
    <property type="match status" value="1"/>
</dbReference>
<evidence type="ECO:0000313" key="10">
    <source>
        <dbReference type="EMBL" id="AEF97035.1"/>
    </source>
</evidence>
<dbReference type="SUPFAM" id="SSF54893">
    <property type="entry name" value="Aspartate carbamoyltransferase, Regulatory-chain, N-terminal domain"/>
    <property type="match status" value="1"/>
</dbReference>
<feature type="binding site" evidence="7">
    <location>
        <position position="112"/>
    </location>
    <ligand>
        <name>Zn(2+)</name>
        <dbReference type="ChEBI" id="CHEBI:29105"/>
    </ligand>
</feature>
<dbReference type="GO" id="GO:0009347">
    <property type="term" value="C:aspartate carbamoyltransferase complex"/>
    <property type="evidence" value="ECO:0007669"/>
    <property type="project" value="InterPro"/>
</dbReference>
<dbReference type="GO" id="GO:0016740">
    <property type="term" value="F:transferase activity"/>
    <property type="evidence" value="ECO:0007669"/>
    <property type="project" value="UniProtKB-KW"/>
</dbReference>
<dbReference type="InterPro" id="IPR020542">
    <property type="entry name" value="Asp_carbamoyltrfase_reg_C"/>
</dbReference>
<proteinExistence type="inferred from homology"/>
<evidence type="ECO:0000259" key="8">
    <source>
        <dbReference type="Pfam" id="PF01948"/>
    </source>
</evidence>
<dbReference type="InterPro" id="IPR036792">
    <property type="entry name" value="Asp_carbatrfase_reg_C_sf"/>
</dbReference>
<dbReference type="NCBIfam" id="TIGR00240">
    <property type="entry name" value="ATCase_reg"/>
    <property type="match status" value="1"/>
</dbReference>
<dbReference type="PANTHER" id="PTHR35805">
    <property type="entry name" value="ASPARTATE CARBAMOYLTRANSFERASE REGULATORY CHAIN"/>
    <property type="match status" value="1"/>
</dbReference>
<dbReference type="InterPro" id="IPR036793">
    <property type="entry name" value="Asp_carbatrfase_reg_N_sf"/>
</dbReference>
<dbReference type="AlphaFoldDB" id="F6BAU8"/>
<reference evidence="10 11" key="1">
    <citation type="submission" date="2011-05" db="EMBL/GenBank/DDBJ databases">
        <title>Complete sequence of Methanotorris igneus Kol 5.</title>
        <authorList>
            <consortium name="US DOE Joint Genome Institute"/>
            <person name="Lucas S."/>
            <person name="Han J."/>
            <person name="Lapidus A."/>
            <person name="Cheng J.-F."/>
            <person name="Goodwin L."/>
            <person name="Pitluck S."/>
            <person name="Peters L."/>
            <person name="Mikhailova N."/>
            <person name="Chertkov O."/>
            <person name="Han C."/>
            <person name="Tapia R."/>
            <person name="Land M."/>
            <person name="Hauser L."/>
            <person name="Kyrpides N."/>
            <person name="Ivanova N."/>
            <person name="Pagani I."/>
            <person name="Sieprawska-Lupa M."/>
            <person name="Whitman W."/>
            <person name="Woyke T."/>
        </authorList>
    </citation>
    <scope>NUCLEOTIDE SEQUENCE [LARGE SCALE GENOMIC DNA]</scope>
    <source>
        <strain evidence="11">DSM 5666 / JCM 11834 / Kol 5</strain>
    </source>
</reference>